<dbReference type="EMBL" id="CM042058">
    <property type="protein sequence ID" value="KAI3685820.1"/>
    <property type="molecule type" value="Genomic_DNA"/>
</dbReference>
<proteinExistence type="predicted"/>
<reference evidence="1 2" key="2">
    <citation type="journal article" date="2022" name="Mol. Ecol. Resour.">
        <title>The genomes of chicory, endive, great burdock and yacon provide insights into Asteraceae paleo-polyploidization history and plant inulin production.</title>
        <authorList>
            <person name="Fan W."/>
            <person name="Wang S."/>
            <person name="Wang H."/>
            <person name="Wang A."/>
            <person name="Jiang F."/>
            <person name="Liu H."/>
            <person name="Zhao H."/>
            <person name="Xu D."/>
            <person name="Zhang Y."/>
        </authorList>
    </citation>
    <scope>NUCLEOTIDE SEQUENCE [LARGE SCALE GENOMIC DNA]</scope>
    <source>
        <strain evidence="2">cv. Niubang</strain>
    </source>
</reference>
<name>A0ACB8YK16_ARCLA</name>
<accession>A0ACB8YK16</accession>
<dbReference type="Proteomes" id="UP001055879">
    <property type="component" value="Linkage Group LG12"/>
</dbReference>
<gene>
    <name evidence="1" type="ORF">L6452_35079</name>
</gene>
<sequence>MGNQKLDEKQVVDPLALVSDKRNRHDPKEKNEGKKRFDEGKKVEKKHDEKTKDEPIKFYNGGRLGHFAKECRKPVVRNCEYYKDKMLLAKEKEAGKALMGEDDHWLYMSDDEEDDAEAHMCFMETRVSTQKKTLEDLLAANARQLCEISSLKEQCADFSKESKELKTKVDDLTDKLFDLQTKPAILQDEKINLSENSYPPSDTSSCKAFLGDSSPNSSAKGKETQLQFFQKDHHSDFQNASANDPPQSTIFPVS</sequence>
<keyword evidence="2" id="KW-1185">Reference proteome</keyword>
<evidence type="ECO:0000313" key="1">
    <source>
        <dbReference type="EMBL" id="KAI3685820.1"/>
    </source>
</evidence>
<reference evidence="2" key="1">
    <citation type="journal article" date="2022" name="Mol. Ecol. Resour.">
        <title>The genomes of chicory, endive, great burdock and yacon provide insights into Asteraceae palaeo-polyploidization history and plant inulin production.</title>
        <authorList>
            <person name="Fan W."/>
            <person name="Wang S."/>
            <person name="Wang H."/>
            <person name="Wang A."/>
            <person name="Jiang F."/>
            <person name="Liu H."/>
            <person name="Zhao H."/>
            <person name="Xu D."/>
            <person name="Zhang Y."/>
        </authorList>
    </citation>
    <scope>NUCLEOTIDE SEQUENCE [LARGE SCALE GENOMIC DNA]</scope>
    <source>
        <strain evidence="2">cv. Niubang</strain>
    </source>
</reference>
<protein>
    <submittedName>
        <fullName evidence="1">Uncharacterized protein</fullName>
    </submittedName>
</protein>
<evidence type="ECO:0000313" key="2">
    <source>
        <dbReference type="Proteomes" id="UP001055879"/>
    </source>
</evidence>
<organism evidence="1 2">
    <name type="scientific">Arctium lappa</name>
    <name type="common">Greater burdock</name>
    <name type="synonym">Lappa major</name>
    <dbReference type="NCBI Taxonomy" id="4217"/>
    <lineage>
        <taxon>Eukaryota</taxon>
        <taxon>Viridiplantae</taxon>
        <taxon>Streptophyta</taxon>
        <taxon>Embryophyta</taxon>
        <taxon>Tracheophyta</taxon>
        <taxon>Spermatophyta</taxon>
        <taxon>Magnoliopsida</taxon>
        <taxon>eudicotyledons</taxon>
        <taxon>Gunneridae</taxon>
        <taxon>Pentapetalae</taxon>
        <taxon>asterids</taxon>
        <taxon>campanulids</taxon>
        <taxon>Asterales</taxon>
        <taxon>Asteraceae</taxon>
        <taxon>Carduoideae</taxon>
        <taxon>Cardueae</taxon>
        <taxon>Arctiinae</taxon>
        <taxon>Arctium</taxon>
    </lineage>
</organism>
<comment type="caution">
    <text evidence="1">The sequence shown here is derived from an EMBL/GenBank/DDBJ whole genome shotgun (WGS) entry which is preliminary data.</text>
</comment>